<gene>
    <name evidence="2" type="ORF">BTE48_06355</name>
</gene>
<sequence length="217" mass="23763">MFLNQSKTIQQLLLATVLGTTLLSGVVQAQVSGQQVADYYRIAQSDGDEGLDELYDAVQKAQQKSPSDATSLFYLGAVETLVGREAFMPWTKLNATENGLARMDKALNALSEQEASELYQGLNKALHLQALAATTFSKVPAFFGYQGRGFQLFQQVLSDPRLKQAPTEAVDWIYVSAIQAALAQKETAQAQHWLAQLQQLSPLSSRLSEAQSLIAQH</sequence>
<comment type="caution">
    <text evidence="2">The sequence shown here is derived from an EMBL/GenBank/DDBJ whole genome shotgun (WGS) entry which is preliminary data.</text>
</comment>
<keyword evidence="1" id="KW-0732">Signal</keyword>
<keyword evidence="3" id="KW-1185">Reference proteome</keyword>
<dbReference type="OrthoDB" id="5916568at2"/>
<dbReference type="STRING" id="64969.SAMN02745127_00982"/>
<dbReference type="AlphaFoldDB" id="A0A1T4N3F2"/>
<feature type="signal peptide" evidence="1">
    <location>
        <begin position="1"/>
        <end position="29"/>
    </location>
</feature>
<name>A0A1T4N3F2_9GAMM</name>
<organism evidence="2 3">
    <name type="scientific">Oceanospirillum multiglobuliferum</name>
    <dbReference type="NCBI Taxonomy" id="64969"/>
    <lineage>
        <taxon>Bacteria</taxon>
        <taxon>Pseudomonadati</taxon>
        <taxon>Pseudomonadota</taxon>
        <taxon>Gammaproteobacteria</taxon>
        <taxon>Oceanospirillales</taxon>
        <taxon>Oceanospirillaceae</taxon>
        <taxon>Oceanospirillum</taxon>
    </lineage>
</organism>
<protein>
    <submittedName>
        <fullName evidence="2">Uncharacterized protein</fullName>
    </submittedName>
</protein>
<proteinExistence type="predicted"/>
<dbReference type="RefSeq" id="WP_078744614.1">
    <property type="nucleotide sequence ID" value="NZ_FUXG01000005.1"/>
</dbReference>
<evidence type="ECO:0000313" key="3">
    <source>
        <dbReference type="Proteomes" id="UP000191418"/>
    </source>
</evidence>
<reference evidence="2 3" key="1">
    <citation type="submission" date="2017-01" db="EMBL/GenBank/DDBJ databases">
        <title>Genome Sequencing of a Marine Spirillum, Oceanospirillum multiglobuliferum ATCC 33336, from Japan.</title>
        <authorList>
            <person name="Carney J.G."/>
            <person name="Trachtenberg A.M."/>
            <person name="Rheaume B.A."/>
            <person name="Linnane J.D."/>
            <person name="Pitts N.L."/>
            <person name="Mykles D.L."/>
            <person name="Maclea K.S."/>
        </authorList>
    </citation>
    <scope>NUCLEOTIDE SEQUENCE [LARGE SCALE GENOMIC DNA]</scope>
    <source>
        <strain evidence="2 3">ATCC 33336</strain>
    </source>
</reference>
<accession>A0A1T4N3F2</accession>
<dbReference type="Proteomes" id="UP000191418">
    <property type="component" value="Unassembled WGS sequence"/>
</dbReference>
<feature type="chain" id="PRO_5012752518" evidence="1">
    <location>
        <begin position="30"/>
        <end position="217"/>
    </location>
</feature>
<dbReference type="EMBL" id="MTSM01000006">
    <property type="protein sequence ID" value="OPX55819.1"/>
    <property type="molecule type" value="Genomic_DNA"/>
</dbReference>
<evidence type="ECO:0000256" key="1">
    <source>
        <dbReference type="SAM" id="SignalP"/>
    </source>
</evidence>
<evidence type="ECO:0000313" key="2">
    <source>
        <dbReference type="EMBL" id="OPX55819.1"/>
    </source>
</evidence>